<dbReference type="EMBL" id="BGPR01000915">
    <property type="protein sequence ID" value="GBM40056.1"/>
    <property type="molecule type" value="Genomic_DNA"/>
</dbReference>
<protein>
    <submittedName>
        <fullName evidence="1">Uncharacterized protein</fullName>
    </submittedName>
</protein>
<comment type="caution">
    <text evidence="1">The sequence shown here is derived from an EMBL/GenBank/DDBJ whole genome shotgun (WGS) entry which is preliminary data.</text>
</comment>
<evidence type="ECO:0000313" key="2">
    <source>
        <dbReference type="Proteomes" id="UP000499080"/>
    </source>
</evidence>
<proteinExistence type="predicted"/>
<dbReference type="AlphaFoldDB" id="A0A4Y2FHL0"/>
<reference evidence="1 2" key="1">
    <citation type="journal article" date="2019" name="Sci. Rep.">
        <title>Orb-weaving spider Araneus ventricosus genome elucidates the spidroin gene catalogue.</title>
        <authorList>
            <person name="Kono N."/>
            <person name="Nakamura H."/>
            <person name="Ohtoshi R."/>
            <person name="Moran D.A.P."/>
            <person name="Shinohara A."/>
            <person name="Yoshida Y."/>
            <person name="Fujiwara M."/>
            <person name="Mori M."/>
            <person name="Tomita M."/>
            <person name="Arakawa K."/>
        </authorList>
    </citation>
    <scope>NUCLEOTIDE SEQUENCE [LARGE SCALE GENOMIC DNA]</scope>
</reference>
<dbReference type="Proteomes" id="UP000499080">
    <property type="component" value="Unassembled WGS sequence"/>
</dbReference>
<evidence type="ECO:0000313" key="1">
    <source>
        <dbReference type="EMBL" id="GBM40056.1"/>
    </source>
</evidence>
<gene>
    <name evidence="1" type="ORF">AVEN_81269_1</name>
</gene>
<keyword evidence="2" id="KW-1185">Reference proteome</keyword>
<accession>A0A4Y2FHL0</accession>
<name>A0A4Y2FHL0_ARAVE</name>
<organism evidence="1 2">
    <name type="scientific">Araneus ventricosus</name>
    <name type="common">Orbweaver spider</name>
    <name type="synonym">Epeira ventricosa</name>
    <dbReference type="NCBI Taxonomy" id="182803"/>
    <lineage>
        <taxon>Eukaryota</taxon>
        <taxon>Metazoa</taxon>
        <taxon>Ecdysozoa</taxon>
        <taxon>Arthropoda</taxon>
        <taxon>Chelicerata</taxon>
        <taxon>Arachnida</taxon>
        <taxon>Araneae</taxon>
        <taxon>Araneomorphae</taxon>
        <taxon>Entelegynae</taxon>
        <taxon>Araneoidea</taxon>
        <taxon>Araneidae</taxon>
        <taxon>Araneus</taxon>
    </lineage>
</organism>
<sequence>MESYDVWICHQGSPVTHHHPFSREIENTLLHCTFSMGKAMTESSSPNHQTDFDNFYFIWQLMACSYVIKGRLPSATSIFERNRKITTPLYILYGVKQ</sequence>